<gene>
    <name evidence="1" type="ORF">Cgig2_013677</name>
</gene>
<accession>A0A9Q1KDH4</accession>
<name>A0A9Q1KDH4_9CARY</name>
<proteinExistence type="predicted"/>
<evidence type="ECO:0000313" key="2">
    <source>
        <dbReference type="Proteomes" id="UP001153076"/>
    </source>
</evidence>
<protein>
    <submittedName>
        <fullName evidence="1">Uncharacterized protein</fullName>
    </submittedName>
</protein>
<dbReference type="EMBL" id="JAKOGI010000171">
    <property type="protein sequence ID" value="KAJ8441262.1"/>
    <property type="molecule type" value="Genomic_DNA"/>
</dbReference>
<keyword evidence="2" id="KW-1185">Reference proteome</keyword>
<dbReference type="Proteomes" id="UP001153076">
    <property type="component" value="Unassembled WGS sequence"/>
</dbReference>
<sequence>MAFLHSPNTKGIVEYITSHFAVAFPLLPLPKDFRALCPSFEPAVAKEAAKYYELPELPQVIFYVMLLNKAERLGVVQGRALRSLESALVELHWSTFESWVWLYSDQIFKARFCPMAGSRRVRELVNEERARRRSGILYRESDQYTCFPLLLCRSLLFTTLGRWPITRSSRPPHPLPEDFHALCPRFSLSKAEGAATDFELREIVQATLYTILLNEAVELGVVHDFSAEGLKSALVGLRWLTFESLVEIKLQVLSDKLKR</sequence>
<comment type="caution">
    <text evidence="1">The sequence shown here is derived from an EMBL/GenBank/DDBJ whole genome shotgun (WGS) entry which is preliminary data.</text>
</comment>
<evidence type="ECO:0000313" key="1">
    <source>
        <dbReference type="EMBL" id="KAJ8441262.1"/>
    </source>
</evidence>
<dbReference type="AlphaFoldDB" id="A0A9Q1KDH4"/>
<organism evidence="1 2">
    <name type="scientific">Carnegiea gigantea</name>
    <dbReference type="NCBI Taxonomy" id="171969"/>
    <lineage>
        <taxon>Eukaryota</taxon>
        <taxon>Viridiplantae</taxon>
        <taxon>Streptophyta</taxon>
        <taxon>Embryophyta</taxon>
        <taxon>Tracheophyta</taxon>
        <taxon>Spermatophyta</taxon>
        <taxon>Magnoliopsida</taxon>
        <taxon>eudicotyledons</taxon>
        <taxon>Gunneridae</taxon>
        <taxon>Pentapetalae</taxon>
        <taxon>Caryophyllales</taxon>
        <taxon>Cactineae</taxon>
        <taxon>Cactaceae</taxon>
        <taxon>Cactoideae</taxon>
        <taxon>Echinocereeae</taxon>
        <taxon>Carnegiea</taxon>
    </lineage>
</organism>
<reference evidence="1" key="1">
    <citation type="submission" date="2022-04" db="EMBL/GenBank/DDBJ databases">
        <title>Carnegiea gigantea Genome sequencing and assembly v2.</title>
        <authorList>
            <person name="Copetti D."/>
            <person name="Sanderson M.J."/>
            <person name="Burquez A."/>
            <person name="Wojciechowski M.F."/>
        </authorList>
    </citation>
    <scope>NUCLEOTIDE SEQUENCE</scope>
    <source>
        <strain evidence="1">SGP5-SGP5p</strain>
        <tissue evidence="1">Aerial part</tissue>
    </source>
</reference>